<feature type="signal peptide" evidence="7">
    <location>
        <begin position="1"/>
        <end position="27"/>
    </location>
</feature>
<dbReference type="OrthoDB" id="5928883at2"/>
<feature type="active site" description="Charge relay system" evidence="5">
    <location>
        <position position="347"/>
    </location>
</feature>
<gene>
    <name evidence="9" type="ORF">EV148_101186</name>
</gene>
<reference evidence="9 10" key="1">
    <citation type="journal article" date="2015" name="Stand. Genomic Sci.">
        <title>Genomic Encyclopedia of Bacterial and Archaeal Type Strains, Phase III: the genomes of soil and plant-associated and newly described type strains.</title>
        <authorList>
            <person name="Whitman W.B."/>
            <person name="Woyke T."/>
            <person name="Klenk H.P."/>
            <person name="Zhou Y."/>
            <person name="Lilburn T.G."/>
            <person name="Beck B.J."/>
            <person name="De Vos P."/>
            <person name="Vandamme P."/>
            <person name="Eisen J.A."/>
            <person name="Garrity G."/>
            <person name="Hugenholtz P."/>
            <person name="Kyrpides N.C."/>
        </authorList>
    </citation>
    <scope>NUCLEOTIDE SEQUENCE [LARGE SCALE GENOMIC DNA]</scope>
    <source>
        <strain evidence="9 10">A3</strain>
    </source>
</reference>
<dbReference type="GO" id="GO:0006508">
    <property type="term" value="P:proteolysis"/>
    <property type="evidence" value="ECO:0007669"/>
    <property type="project" value="UniProtKB-KW"/>
</dbReference>
<organism evidence="9 10">
    <name type="scientific">Dokdonella fugitiva</name>
    <dbReference type="NCBI Taxonomy" id="328517"/>
    <lineage>
        <taxon>Bacteria</taxon>
        <taxon>Pseudomonadati</taxon>
        <taxon>Pseudomonadota</taxon>
        <taxon>Gammaproteobacteria</taxon>
        <taxon>Lysobacterales</taxon>
        <taxon>Rhodanobacteraceae</taxon>
        <taxon>Dokdonella</taxon>
    </lineage>
</organism>
<evidence type="ECO:0000256" key="2">
    <source>
        <dbReference type="ARBA" id="ARBA00022670"/>
    </source>
</evidence>
<dbReference type="InterPro" id="IPR003961">
    <property type="entry name" value="FN3_dom"/>
</dbReference>
<protein>
    <submittedName>
        <fullName evidence="9">Immune inhibitor A peptidase M6</fullName>
    </submittedName>
</protein>
<dbReference type="InterPro" id="IPR036852">
    <property type="entry name" value="Peptidase_S8/S53_dom_sf"/>
</dbReference>
<evidence type="ECO:0000256" key="4">
    <source>
        <dbReference type="ARBA" id="ARBA00022825"/>
    </source>
</evidence>
<feature type="domain" description="Fibronectin type-III" evidence="8">
    <location>
        <begin position="887"/>
        <end position="988"/>
    </location>
</feature>
<evidence type="ECO:0000313" key="9">
    <source>
        <dbReference type="EMBL" id="TCO42780.1"/>
    </source>
</evidence>
<dbReference type="PROSITE" id="PS50853">
    <property type="entry name" value="FN3"/>
    <property type="match status" value="1"/>
</dbReference>
<name>A0A4V2S332_9GAMM</name>
<accession>A0A4V2S332</accession>
<dbReference type="InterPro" id="IPR008979">
    <property type="entry name" value="Galactose-bd-like_sf"/>
</dbReference>
<feature type="active site" description="Charge relay system" evidence="5">
    <location>
        <position position="283"/>
    </location>
</feature>
<dbReference type="InterPro" id="IPR051048">
    <property type="entry name" value="Peptidase_S8/S53_subtilisin"/>
</dbReference>
<evidence type="ECO:0000256" key="6">
    <source>
        <dbReference type="SAM" id="MobiDB-lite"/>
    </source>
</evidence>
<evidence type="ECO:0000256" key="3">
    <source>
        <dbReference type="ARBA" id="ARBA00022801"/>
    </source>
</evidence>
<evidence type="ECO:0000259" key="8">
    <source>
        <dbReference type="PROSITE" id="PS50853"/>
    </source>
</evidence>
<evidence type="ECO:0000256" key="7">
    <source>
        <dbReference type="SAM" id="SignalP"/>
    </source>
</evidence>
<proteinExistence type="inferred from homology"/>
<dbReference type="GO" id="GO:0004252">
    <property type="term" value="F:serine-type endopeptidase activity"/>
    <property type="evidence" value="ECO:0007669"/>
    <property type="project" value="UniProtKB-UniRule"/>
</dbReference>
<keyword evidence="7" id="KW-0732">Signal</keyword>
<dbReference type="Gene3D" id="2.60.40.10">
    <property type="entry name" value="Immunoglobulins"/>
    <property type="match status" value="1"/>
</dbReference>
<dbReference type="InterPro" id="IPR000209">
    <property type="entry name" value="Peptidase_S8/S53_dom"/>
</dbReference>
<dbReference type="RefSeq" id="WP_131992101.1">
    <property type="nucleotide sequence ID" value="NZ_SLWQ01000001.1"/>
</dbReference>
<feature type="chain" id="PRO_5020545754" evidence="7">
    <location>
        <begin position="28"/>
        <end position="1188"/>
    </location>
</feature>
<dbReference type="SUPFAM" id="SSF52743">
    <property type="entry name" value="Subtilisin-like"/>
    <property type="match status" value="1"/>
</dbReference>
<dbReference type="InterPro" id="IPR036116">
    <property type="entry name" value="FN3_sf"/>
</dbReference>
<dbReference type="PROSITE" id="PS00138">
    <property type="entry name" value="SUBTILASE_SER"/>
    <property type="match status" value="1"/>
</dbReference>
<dbReference type="PANTHER" id="PTHR43399:SF4">
    <property type="entry name" value="CELL WALL-ASSOCIATED PROTEASE"/>
    <property type="match status" value="1"/>
</dbReference>
<dbReference type="EMBL" id="SLWQ01000001">
    <property type="protein sequence ID" value="TCO42780.1"/>
    <property type="molecule type" value="Genomic_DNA"/>
</dbReference>
<comment type="similarity">
    <text evidence="1 5">Belongs to the peptidase S8 family.</text>
</comment>
<keyword evidence="10" id="KW-1185">Reference proteome</keyword>
<dbReference type="InterPro" id="IPR015500">
    <property type="entry name" value="Peptidase_S8_subtilisin-rel"/>
</dbReference>
<keyword evidence="4 5" id="KW-0720">Serine protease</keyword>
<comment type="caution">
    <text evidence="9">The sequence shown here is derived from an EMBL/GenBank/DDBJ whole genome shotgun (WGS) entry which is preliminary data.</text>
</comment>
<dbReference type="InterPro" id="IPR013783">
    <property type="entry name" value="Ig-like_fold"/>
</dbReference>
<dbReference type="InterPro" id="IPR023828">
    <property type="entry name" value="Peptidase_S8_Ser-AS"/>
</dbReference>
<keyword evidence="3 5" id="KW-0378">Hydrolase</keyword>
<keyword evidence="2 5" id="KW-0645">Protease</keyword>
<evidence type="ECO:0000256" key="5">
    <source>
        <dbReference type="PROSITE-ProRule" id="PRU01240"/>
    </source>
</evidence>
<dbReference type="Gene3D" id="2.60.120.380">
    <property type="match status" value="1"/>
</dbReference>
<dbReference type="SUPFAM" id="SSF49265">
    <property type="entry name" value="Fibronectin type III"/>
    <property type="match status" value="1"/>
</dbReference>
<dbReference type="InterPro" id="IPR034058">
    <property type="entry name" value="TagA/B/C/D_pept_dom"/>
</dbReference>
<dbReference type="SUPFAM" id="SSF49785">
    <property type="entry name" value="Galactose-binding domain-like"/>
    <property type="match status" value="1"/>
</dbReference>
<evidence type="ECO:0000313" key="10">
    <source>
        <dbReference type="Proteomes" id="UP000294862"/>
    </source>
</evidence>
<dbReference type="CDD" id="cd04842">
    <property type="entry name" value="Peptidases_S8_Kp43_protease"/>
    <property type="match status" value="1"/>
</dbReference>
<dbReference type="PRINTS" id="PR00723">
    <property type="entry name" value="SUBTILISIN"/>
</dbReference>
<feature type="region of interest" description="Disordered" evidence="6">
    <location>
        <begin position="494"/>
        <end position="522"/>
    </location>
</feature>
<evidence type="ECO:0000256" key="1">
    <source>
        <dbReference type="ARBA" id="ARBA00011073"/>
    </source>
</evidence>
<dbReference type="PANTHER" id="PTHR43399">
    <property type="entry name" value="SUBTILISIN-RELATED"/>
    <property type="match status" value="1"/>
</dbReference>
<dbReference type="AlphaFoldDB" id="A0A4V2S332"/>
<sequence length="1188" mass="121451">MTPLPARTALAAALTIALGALGPQAIAANTVIAGQPSLDAIEAARGNPDLILLRAGVFDPARQTLDLRDAGVGAATESNYAIVQFKPAGLKAARKALAARGAEILGYVPNNAYYVRLNGVRLADLAQDAAVRWAGAVAPAMKLDPALWSATRASSAALQNDGRYELMIQAFDGVSSAAIEGQLVKQVPGVEITMRSMRAEALPYVRAKVDAAALDRLVDAATAIDGVAFVSPWIAPHTMNAGGIGAIQGNLSGTCAGSGPICGPTPLFDHGITGGGQIVAVADSGTTPNAAWFATLDKGNGPHTEVTFAENPPPVPPAIGTLHPDNKIIAYWTQPGGPTDYDFVSGHGTHTTGTVVGDAAGTFGATTYMPSTPYAPNHELADGMAPNAQLLFQDIGPNQATAVITQDFEGTLEQAYAGGARIHSDSWGSSSSGQYTTEDANTDRATRNNEGLLVVIAAGNDQPGAMAVGSPGNSKNAVTVAALGHAGSLTKAGFSNAGPTADGRQKPDVAAPGTGTISARNGTSVTSTITAPQTVSNSGTSMATPTIAGNAVLLRQYFADGFYPRGTTGTGIPSDLVFADGFDGVFPFTEAGLDAYNPTGAVMKAVLLNGTVPTTSPSAFPNTGTGWGRPWLDGNLWFKDTMPNGDDSRRLRVFERTNAAGLETGDVNEYTIANVGAGVELRVTLAWFDPEASVGAASTLVNNLDLEVVGPGGTYLGNQFSGNVSVTGGTADAKNTVEQVRLTAPAAGSYTIRVKGTSIPGNGRAGTDRQGYGLAVSGKFAMPDPTPFAAPTAPTIGANGAGGISVDATAAGTPQSWQLYRADGTCATAAAGDFHLVANGPSLPLNDDTSQGGYSYAYKLRGVQDDIEGDASQCVDVVSLDDCTLQPSFDVHSLATDASNASCSVNLSWAAGASNCPAADTVTYTVERDTSPYFTAPTTIASALAATTFSDTNVSNGTPYYYRVHAVDGVGNASVTSVVANATPSGVDGPDPGNYLDDVDTHSYVTLEAPWRITNVTASAGSYSYHNGGDTGPYPDNTCASITTPTLAITAGATLSFQAKYDLEYQWDGVVQEISTDGGNTWNDLPPTGGYPSSFAQTTNPPVNACGYAASHGAFNGVTTAGSNADPNNGGATAVFKPFTTSLASYAGQNVQIRWRFSSDPAAGFAGFFLDQVQITGAPGTGSYMCTP</sequence>
<dbReference type="Gene3D" id="3.40.50.200">
    <property type="entry name" value="Peptidase S8/S53 domain"/>
    <property type="match status" value="1"/>
</dbReference>
<dbReference type="PROSITE" id="PS51892">
    <property type="entry name" value="SUBTILASE"/>
    <property type="match status" value="1"/>
</dbReference>
<dbReference type="Gene3D" id="2.60.120.260">
    <property type="entry name" value="Galactose-binding domain-like"/>
    <property type="match status" value="1"/>
</dbReference>
<dbReference type="Proteomes" id="UP000294862">
    <property type="component" value="Unassembled WGS sequence"/>
</dbReference>
<feature type="active site" description="Charge relay system" evidence="5">
    <location>
        <position position="541"/>
    </location>
</feature>
<dbReference type="Pfam" id="PF00082">
    <property type="entry name" value="Peptidase_S8"/>
    <property type="match status" value="1"/>
</dbReference>